<keyword evidence="2" id="KW-1185">Reference proteome</keyword>
<dbReference type="AlphaFoldDB" id="V6HYQ5"/>
<dbReference type="EMBL" id="AHMT02000037">
    <property type="protein sequence ID" value="EQA62182.1"/>
    <property type="molecule type" value="Genomic_DNA"/>
</dbReference>
<name>V6HYQ5_9LEPT</name>
<evidence type="ECO:0000313" key="2">
    <source>
        <dbReference type="Proteomes" id="UP000018747"/>
    </source>
</evidence>
<organism evidence="1 2">
    <name type="scientific">Leptospira alexanderi serovar Manhao 3 str. L 60</name>
    <dbReference type="NCBI Taxonomy" id="1049759"/>
    <lineage>
        <taxon>Bacteria</taxon>
        <taxon>Pseudomonadati</taxon>
        <taxon>Spirochaetota</taxon>
        <taxon>Spirochaetia</taxon>
        <taxon>Leptospirales</taxon>
        <taxon>Leptospiraceae</taxon>
        <taxon>Leptospira</taxon>
    </lineage>
</organism>
<protein>
    <submittedName>
        <fullName evidence="1">Uncharacterized protein</fullName>
    </submittedName>
</protein>
<evidence type="ECO:0000313" key="1">
    <source>
        <dbReference type="EMBL" id="EQA62182.1"/>
    </source>
</evidence>
<proteinExistence type="predicted"/>
<accession>V6HYQ5</accession>
<dbReference type="Proteomes" id="UP000018747">
    <property type="component" value="Unassembled WGS sequence"/>
</dbReference>
<gene>
    <name evidence="1" type="ORF">LEP1GSC062_3775</name>
</gene>
<sequence length="73" mass="8961">MQQEDLLPYEHKWRSDLYSHKIGIIDYMASFFSTQTTYRKIVPKILNPGDRLEVVYTLYEEFRKRSYIRKKIL</sequence>
<comment type="caution">
    <text evidence="1">The sequence shown here is derived from an EMBL/GenBank/DDBJ whole genome shotgun (WGS) entry which is preliminary data.</text>
</comment>
<reference evidence="1" key="1">
    <citation type="submission" date="2013-05" db="EMBL/GenBank/DDBJ databases">
        <authorList>
            <person name="Harkins D.M."/>
            <person name="Durkin A.S."/>
            <person name="Brinkac L.M."/>
            <person name="Haft D.H."/>
            <person name="Selengut J.D."/>
            <person name="Sanka R."/>
            <person name="DePew J."/>
            <person name="Purushe J."/>
            <person name="Hartskeerl R.A."/>
            <person name="Ahmed A."/>
            <person name="van der Linden H."/>
            <person name="Goris M.G.A."/>
            <person name="Vinetz J.M."/>
            <person name="Sutton G.G."/>
            <person name="Nierman W.C."/>
            <person name="Fouts D.E."/>
        </authorList>
    </citation>
    <scope>NUCLEOTIDE SEQUENCE [LARGE SCALE GENOMIC DNA]</scope>
    <source>
        <strain evidence="1">L 60</strain>
    </source>
</reference>